<keyword evidence="2" id="KW-0808">Transferase</keyword>
<dbReference type="InterPro" id="IPR043129">
    <property type="entry name" value="ATPase_NBD"/>
</dbReference>
<evidence type="ECO:0000313" key="3">
    <source>
        <dbReference type="Proteomes" id="UP000580568"/>
    </source>
</evidence>
<dbReference type="SUPFAM" id="SSF53067">
    <property type="entry name" value="Actin-like ATPase domain"/>
    <property type="match status" value="1"/>
</dbReference>
<dbReference type="RefSeq" id="WP_183277888.1">
    <property type="nucleotide sequence ID" value="NZ_BLZR01000001.1"/>
</dbReference>
<accession>A0A6V8SGX3</accession>
<dbReference type="CDD" id="cd24152">
    <property type="entry name" value="ASKHA_NBD_ROK-like"/>
    <property type="match status" value="1"/>
</dbReference>
<dbReference type="GO" id="GO:0016301">
    <property type="term" value="F:kinase activity"/>
    <property type="evidence" value="ECO:0007669"/>
    <property type="project" value="UniProtKB-KW"/>
</dbReference>
<comment type="caution">
    <text evidence="2">The sequence shown here is derived from an EMBL/GenBank/DDBJ whole genome shotgun (WGS) entry which is preliminary data.</text>
</comment>
<keyword evidence="2" id="KW-0418">Kinase</keyword>
<gene>
    <name evidence="2" type="ORF">bsdtw1_02567</name>
</gene>
<dbReference type="PANTHER" id="PTHR18964:SF170">
    <property type="entry name" value="SUGAR KINASE"/>
    <property type="match status" value="1"/>
</dbReference>
<name>A0A6V8SGX3_9CLOT</name>
<dbReference type="Pfam" id="PF00480">
    <property type="entry name" value="ROK"/>
    <property type="match status" value="1"/>
</dbReference>
<dbReference type="PANTHER" id="PTHR18964">
    <property type="entry name" value="ROK (REPRESSOR, ORF, KINASE) FAMILY"/>
    <property type="match status" value="1"/>
</dbReference>
<organism evidence="2 3">
    <name type="scientific">Clostridium fungisolvens</name>
    <dbReference type="NCBI Taxonomy" id="1604897"/>
    <lineage>
        <taxon>Bacteria</taxon>
        <taxon>Bacillati</taxon>
        <taxon>Bacillota</taxon>
        <taxon>Clostridia</taxon>
        <taxon>Eubacteriales</taxon>
        <taxon>Clostridiaceae</taxon>
        <taxon>Clostridium</taxon>
    </lineage>
</organism>
<keyword evidence="3" id="KW-1185">Reference proteome</keyword>
<protein>
    <submittedName>
        <fullName evidence="2">Beta-glucoside kinase</fullName>
    </submittedName>
</protein>
<dbReference type="AlphaFoldDB" id="A0A6V8SGX3"/>
<proteinExistence type="inferred from homology"/>
<reference evidence="2 3" key="1">
    <citation type="submission" date="2020-07" db="EMBL/GenBank/DDBJ databases">
        <title>A new beta-1,3-glucan-decomposing anaerobic bacterium isolated from anoxic soil subjected to biological soil disinfestation.</title>
        <authorList>
            <person name="Ueki A."/>
            <person name="Tonouchi A."/>
        </authorList>
    </citation>
    <scope>NUCLEOTIDE SEQUENCE [LARGE SCALE GENOMIC DNA]</scope>
    <source>
        <strain evidence="2 3">TW1</strain>
    </source>
</reference>
<evidence type="ECO:0000313" key="2">
    <source>
        <dbReference type="EMBL" id="GFP76464.1"/>
    </source>
</evidence>
<evidence type="ECO:0000256" key="1">
    <source>
        <dbReference type="ARBA" id="ARBA00006479"/>
    </source>
</evidence>
<comment type="similarity">
    <text evidence="1">Belongs to the ROK (NagC/XylR) family.</text>
</comment>
<dbReference type="Proteomes" id="UP000580568">
    <property type="component" value="Unassembled WGS sequence"/>
</dbReference>
<dbReference type="EMBL" id="BLZR01000001">
    <property type="protein sequence ID" value="GFP76464.1"/>
    <property type="molecule type" value="Genomic_DNA"/>
</dbReference>
<dbReference type="InterPro" id="IPR000600">
    <property type="entry name" value="ROK"/>
</dbReference>
<dbReference type="Gene3D" id="3.30.420.40">
    <property type="match status" value="2"/>
</dbReference>
<sequence>MEILVIDVGGTAIKYALMNDSAQFIEKGSLPTPKDSIEHFVDVIGSIYDKYKDEISGIAMSMPGLIDSERGYLYTGGALEYNCNKNIVSILEKRCPVRITVENDGKCAALAEAWKGNLSDCNDGIVVILGTGVGGGIIKDKKLHKGKHFVAGEFSFIIADNDGKKKDFSRFLGAQSGVPRLCKLVAEAKKLNEEEVDGYKVFEYANNGDEKVLEILDDYCFKLAVQLHNLQHIYDPEKIAIGGGISKQDILFEYIQKNIDWIADSLPYVMAKPQVVRCRFNNDSNLIGALSVFMTTRN</sequence>